<keyword evidence="1" id="KW-1133">Transmembrane helix</keyword>
<dbReference type="Proteomes" id="UP000193118">
    <property type="component" value="Unassembled WGS sequence"/>
</dbReference>
<evidence type="ECO:0000313" key="3">
    <source>
        <dbReference type="Proteomes" id="UP000193118"/>
    </source>
</evidence>
<gene>
    <name evidence="2" type="ORF">BWD09_10040</name>
</gene>
<keyword evidence="1" id="KW-0472">Membrane</keyword>
<organism evidence="2 3">
    <name type="scientific">Neisseria dentiae</name>
    <dbReference type="NCBI Taxonomy" id="194197"/>
    <lineage>
        <taxon>Bacteria</taxon>
        <taxon>Pseudomonadati</taxon>
        <taxon>Pseudomonadota</taxon>
        <taxon>Betaproteobacteria</taxon>
        <taxon>Neisseriales</taxon>
        <taxon>Neisseriaceae</taxon>
        <taxon>Neisseria</taxon>
    </lineage>
</organism>
<name>A0A1X3D434_9NEIS</name>
<protein>
    <submittedName>
        <fullName evidence="2">Uncharacterized protein</fullName>
    </submittedName>
</protein>
<proteinExistence type="predicted"/>
<sequence>MLMWLIDIIIGVVMNIGRFILISGSIFFIFMLLSSYFLMYPTIGEALQFTVIATLIFVPVNFLLNKAFNQKAFGKNKEK</sequence>
<dbReference type="AlphaFoldDB" id="A0A1X3D434"/>
<comment type="caution">
    <text evidence="2">The sequence shown here is derived from an EMBL/GenBank/DDBJ whole genome shotgun (WGS) entry which is preliminary data.</text>
</comment>
<accession>A0A1X3D434</accession>
<dbReference type="EMBL" id="MTBO01000031">
    <property type="protein sequence ID" value="OSI14673.1"/>
    <property type="molecule type" value="Genomic_DNA"/>
</dbReference>
<feature type="transmembrane region" description="Helical" evidence="1">
    <location>
        <begin position="20"/>
        <end position="40"/>
    </location>
</feature>
<keyword evidence="1" id="KW-0812">Transmembrane</keyword>
<keyword evidence="3" id="KW-1185">Reference proteome</keyword>
<evidence type="ECO:0000313" key="2">
    <source>
        <dbReference type="EMBL" id="OSI14673.1"/>
    </source>
</evidence>
<reference evidence="3" key="1">
    <citation type="submission" date="2017-01" db="EMBL/GenBank/DDBJ databases">
        <authorList>
            <person name="Wolfgang W.J."/>
            <person name="Cole J."/>
            <person name="Wroblewski D."/>
            <person name="Mcginnis J."/>
            <person name="Musser K.A."/>
        </authorList>
    </citation>
    <scope>NUCLEOTIDE SEQUENCE [LARGE SCALE GENOMIC DNA]</scope>
    <source>
        <strain evidence="3">DSM 19151</strain>
    </source>
</reference>
<evidence type="ECO:0000256" key="1">
    <source>
        <dbReference type="SAM" id="Phobius"/>
    </source>
</evidence>
<feature type="transmembrane region" description="Helical" evidence="1">
    <location>
        <begin position="46"/>
        <end position="64"/>
    </location>
</feature>